<name>A0A553W979_9SPHN</name>
<evidence type="ECO:0000313" key="3">
    <source>
        <dbReference type="Proteomes" id="UP000320160"/>
    </source>
</evidence>
<dbReference type="EMBL" id="VKKU01000002">
    <property type="protein sequence ID" value="TSB01243.1"/>
    <property type="molecule type" value="Genomic_DNA"/>
</dbReference>
<sequence length="60" mass="6606">MSTDEKRGPLGDARPDSGSTRDITPSLPPEKPEDRENVGIVTPEDYPLEDRKKANVANQD</sequence>
<dbReference type="RefSeq" id="WP_143776438.1">
    <property type="nucleotide sequence ID" value="NZ_VKKU01000002.1"/>
</dbReference>
<comment type="caution">
    <text evidence="2">The sequence shown here is derived from an EMBL/GenBank/DDBJ whole genome shotgun (WGS) entry which is preliminary data.</text>
</comment>
<dbReference type="OrthoDB" id="7595223at2"/>
<feature type="region of interest" description="Disordered" evidence="1">
    <location>
        <begin position="1"/>
        <end position="60"/>
    </location>
</feature>
<reference evidence="2 3" key="1">
    <citation type="submission" date="2019-07" db="EMBL/GenBank/DDBJ databases">
        <authorList>
            <person name="Park M."/>
        </authorList>
    </citation>
    <scope>NUCLEOTIDE SEQUENCE [LARGE SCALE GENOMIC DNA]</scope>
    <source>
        <strain evidence="2 3">KCTC32445</strain>
    </source>
</reference>
<feature type="compositionally biased region" description="Basic and acidic residues" evidence="1">
    <location>
        <begin position="1"/>
        <end position="15"/>
    </location>
</feature>
<accession>A0A553W979</accession>
<evidence type="ECO:0000256" key="1">
    <source>
        <dbReference type="SAM" id="MobiDB-lite"/>
    </source>
</evidence>
<protein>
    <submittedName>
        <fullName evidence="2">Uncharacterized protein</fullName>
    </submittedName>
</protein>
<evidence type="ECO:0000313" key="2">
    <source>
        <dbReference type="EMBL" id="TSB01243.1"/>
    </source>
</evidence>
<organism evidence="2 3">
    <name type="scientific">Sphingorhabdus contaminans</name>
    <dbReference type="NCBI Taxonomy" id="1343899"/>
    <lineage>
        <taxon>Bacteria</taxon>
        <taxon>Pseudomonadati</taxon>
        <taxon>Pseudomonadota</taxon>
        <taxon>Alphaproteobacteria</taxon>
        <taxon>Sphingomonadales</taxon>
        <taxon>Sphingomonadaceae</taxon>
        <taxon>Sphingorhabdus</taxon>
    </lineage>
</organism>
<proteinExistence type="predicted"/>
<gene>
    <name evidence="2" type="ORF">FOM92_08445</name>
</gene>
<keyword evidence="3" id="KW-1185">Reference proteome</keyword>
<dbReference type="Proteomes" id="UP000320160">
    <property type="component" value="Unassembled WGS sequence"/>
</dbReference>
<dbReference type="AlphaFoldDB" id="A0A553W979"/>